<dbReference type="Proteomes" id="UP000738431">
    <property type="component" value="Chromosome"/>
</dbReference>
<keyword evidence="1" id="KW-0145">Chemotaxis</keyword>
<dbReference type="Pfam" id="PF12729">
    <property type="entry name" value="4HB_MCP_1"/>
    <property type="match status" value="1"/>
</dbReference>
<sequence>MKSLSLGHRVALIIAAFCVLIAVGIGVTLHRVTQLHDLGDQIATNNLPGAAYAGRIGVEAANRQIMLGRVLLAYDDSEVAAARAAVDEVDARLQHSLDAYVASIRTDADRARYETFLASERAYQDAAQNFYAKVGIDPADAADAFDIDVAQAYAALREAVTSLIDHNMDAGFTAGEALRADVRLMQWQTVIVGSVIFVAIILASTLSVRGLNRSLGRIAGALVASADRTAAATRQVAQSSQTLADDAGSQAAALEETSASLEEISTMTQRNADSAREAKRYASDTRTAADAGAQHMTRMLEAMEAIHQSSDEIASIVKTIDAIASQTNLLALNAAVEAARAGEAGAGFAVVAEEVRNLARRSAESAHETAARIEQSVTRSRHGLAISREVSGALERIVECARQVDTLVARIDHASSEQSQGIQHVTQAVTQMDTVTQQSAAVAEESAGTATTLDHEVRTLRESVANLERLIGATSIQDHATDHEVATAANYAPTTVAA</sequence>
<evidence type="ECO:0000313" key="6">
    <source>
        <dbReference type="EMBL" id="WRQ89291.1"/>
    </source>
</evidence>
<dbReference type="PANTHER" id="PTHR43531:SF11">
    <property type="entry name" value="METHYL-ACCEPTING CHEMOTAXIS PROTEIN 3"/>
    <property type="match status" value="1"/>
</dbReference>
<dbReference type="SMART" id="SM00283">
    <property type="entry name" value="MA"/>
    <property type="match status" value="1"/>
</dbReference>
<dbReference type="RefSeq" id="WP_221030018.1">
    <property type="nucleotide sequence ID" value="NZ_CP139781.1"/>
</dbReference>
<dbReference type="SUPFAM" id="SSF58104">
    <property type="entry name" value="Methyl-accepting chemotaxis protein (MCP) signaling domain"/>
    <property type="match status" value="1"/>
</dbReference>
<gene>
    <name evidence="6" type="ORF">K1X11_007715</name>
</gene>
<keyword evidence="4" id="KW-1133">Transmembrane helix</keyword>
<name>A0ABZ1CC96_9BACT</name>
<keyword evidence="3" id="KW-0807">Transducer</keyword>
<evidence type="ECO:0000256" key="1">
    <source>
        <dbReference type="ARBA" id="ARBA00022500"/>
    </source>
</evidence>
<dbReference type="EMBL" id="CP139781">
    <property type="protein sequence ID" value="WRQ89291.1"/>
    <property type="molecule type" value="Genomic_DNA"/>
</dbReference>
<evidence type="ECO:0000256" key="2">
    <source>
        <dbReference type="ARBA" id="ARBA00029447"/>
    </source>
</evidence>
<feature type="transmembrane region" description="Helical" evidence="4">
    <location>
        <begin position="187"/>
        <end position="208"/>
    </location>
</feature>
<protein>
    <submittedName>
        <fullName evidence="6">Methyl-accepting chemotaxis protein</fullName>
    </submittedName>
</protein>
<dbReference type="InterPro" id="IPR051310">
    <property type="entry name" value="MCP_chemotaxis"/>
</dbReference>
<proteinExistence type="inferred from homology"/>
<accession>A0ABZ1CC96</accession>
<dbReference type="PROSITE" id="PS50111">
    <property type="entry name" value="CHEMOTAXIS_TRANSDUC_2"/>
    <property type="match status" value="1"/>
</dbReference>
<reference evidence="6 7" key="1">
    <citation type="submission" date="2021-08" db="EMBL/GenBank/DDBJ databases">
        <authorList>
            <person name="Zhang D."/>
            <person name="Zhang A."/>
            <person name="Wang L."/>
        </authorList>
    </citation>
    <scope>NUCLEOTIDE SEQUENCE [LARGE SCALE GENOMIC DNA]</scope>
    <source>
        <strain evidence="6 7">WL0086</strain>
    </source>
</reference>
<evidence type="ECO:0000259" key="5">
    <source>
        <dbReference type="PROSITE" id="PS50111"/>
    </source>
</evidence>
<organism evidence="6 7">
    <name type="scientific">Actomonas aquatica</name>
    <dbReference type="NCBI Taxonomy" id="2866162"/>
    <lineage>
        <taxon>Bacteria</taxon>
        <taxon>Pseudomonadati</taxon>
        <taxon>Verrucomicrobiota</taxon>
        <taxon>Opitutia</taxon>
        <taxon>Opitutales</taxon>
        <taxon>Opitutaceae</taxon>
        <taxon>Actomonas</taxon>
    </lineage>
</organism>
<comment type="similarity">
    <text evidence="2">Belongs to the methyl-accepting chemotaxis (MCP) protein family.</text>
</comment>
<keyword evidence="7" id="KW-1185">Reference proteome</keyword>
<keyword evidence="4" id="KW-0812">Transmembrane</keyword>
<dbReference type="InterPro" id="IPR024478">
    <property type="entry name" value="HlyB_4HB_MCP"/>
</dbReference>
<dbReference type="PRINTS" id="PR00260">
    <property type="entry name" value="CHEMTRNSDUCR"/>
</dbReference>
<feature type="domain" description="Methyl-accepting transducer" evidence="5">
    <location>
        <begin position="225"/>
        <end position="454"/>
    </location>
</feature>
<evidence type="ECO:0000313" key="7">
    <source>
        <dbReference type="Proteomes" id="UP000738431"/>
    </source>
</evidence>
<evidence type="ECO:0000256" key="3">
    <source>
        <dbReference type="PROSITE-ProRule" id="PRU00284"/>
    </source>
</evidence>
<dbReference type="InterPro" id="IPR004089">
    <property type="entry name" value="MCPsignal_dom"/>
</dbReference>
<dbReference type="PANTHER" id="PTHR43531">
    <property type="entry name" value="PROTEIN ICFG"/>
    <property type="match status" value="1"/>
</dbReference>
<keyword evidence="4" id="KW-0472">Membrane</keyword>
<dbReference type="Pfam" id="PF00015">
    <property type="entry name" value="MCPsignal"/>
    <property type="match status" value="1"/>
</dbReference>
<dbReference type="InterPro" id="IPR004090">
    <property type="entry name" value="Chemotax_Me-accpt_rcpt"/>
</dbReference>
<evidence type="ECO:0000256" key="4">
    <source>
        <dbReference type="SAM" id="Phobius"/>
    </source>
</evidence>
<dbReference type="Gene3D" id="1.10.287.950">
    <property type="entry name" value="Methyl-accepting chemotaxis protein"/>
    <property type="match status" value="1"/>
</dbReference>
<reference evidence="6 7" key="2">
    <citation type="submission" date="2023-12" db="EMBL/GenBank/DDBJ databases">
        <title>Description of an unclassified Opitutus bacterium of Verrucomicrobiota.</title>
        <authorList>
            <person name="Zhang D.-F."/>
        </authorList>
    </citation>
    <scope>NUCLEOTIDE SEQUENCE [LARGE SCALE GENOMIC DNA]</scope>
    <source>
        <strain evidence="6 7">WL0086</strain>
    </source>
</reference>